<dbReference type="PANTHER" id="PTHR24421">
    <property type="entry name" value="NITRATE/NITRITE SENSOR PROTEIN NARX-RELATED"/>
    <property type="match status" value="1"/>
</dbReference>
<evidence type="ECO:0000256" key="7">
    <source>
        <dbReference type="ARBA" id="ARBA00022840"/>
    </source>
</evidence>
<dbReference type="InterPro" id="IPR011712">
    <property type="entry name" value="Sig_transdc_His_kin_sub3_dim/P"/>
</dbReference>
<evidence type="ECO:0000256" key="5">
    <source>
        <dbReference type="ARBA" id="ARBA00022741"/>
    </source>
</evidence>
<evidence type="ECO:0000256" key="1">
    <source>
        <dbReference type="ARBA" id="ARBA00000085"/>
    </source>
</evidence>
<feature type="domain" description="Signal transduction histidine kinase subgroup 3 dimerisation and phosphoacceptor" evidence="11">
    <location>
        <begin position="166"/>
        <end position="233"/>
    </location>
</feature>
<feature type="transmembrane region" description="Helical" evidence="9">
    <location>
        <begin position="37"/>
        <end position="54"/>
    </location>
</feature>
<keyword evidence="7" id="KW-0067">ATP-binding</keyword>
<feature type="domain" description="Histidine kinase/HSP90-like ATPase" evidence="10">
    <location>
        <begin position="279"/>
        <end position="361"/>
    </location>
</feature>
<dbReference type="GO" id="GO:0000155">
    <property type="term" value="F:phosphorelay sensor kinase activity"/>
    <property type="evidence" value="ECO:0007669"/>
    <property type="project" value="InterPro"/>
</dbReference>
<evidence type="ECO:0000313" key="13">
    <source>
        <dbReference type="Proteomes" id="UP000520767"/>
    </source>
</evidence>
<dbReference type="Gene3D" id="1.20.5.1930">
    <property type="match status" value="1"/>
</dbReference>
<dbReference type="EC" id="2.7.13.3" evidence="2"/>
<feature type="transmembrane region" description="Helical" evidence="9">
    <location>
        <begin position="129"/>
        <end position="148"/>
    </location>
</feature>
<dbReference type="EMBL" id="JACHJQ010000006">
    <property type="protein sequence ID" value="MBB4909565.1"/>
    <property type="molecule type" value="Genomic_DNA"/>
</dbReference>
<dbReference type="GO" id="GO:0046983">
    <property type="term" value="F:protein dimerization activity"/>
    <property type="evidence" value="ECO:0007669"/>
    <property type="project" value="InterPro"/>
</dbReference>
<keyword evidence="13" id="KW-1185">Reference proteome</keyword>
<dbReference type="PANTHER" id="PTHR24421:SF10">
    <property type="entry name" value="NITRATE_NITRITE SENSOR PROTEIN NARQ"/>
    <property type="match status" value="1"/>
</dbReference>
<dbReference type="RefSeq" id="WP_184813662.1">
    <property type="nucleotide sequence ID" value="NZ_JACHJQ010000006.1"/>
</dbReference>
<sequence>MEWSWPPRGRFADALVAGAVGAFVIGSTVVSATHGEVGPFSWLLVITASAVLYFRRRHPVAVAACTLAACMLYYPLTGPGSPIMLTFMAAMFGAGEAGLLWAAAGFGTLALGLTVAGEVLSERRHLDDISFFLLFGWLVASVAVGGVVRTRRAYLREAQRAAATGERLRIARELHDVLGHDLSLINVQAAAALRRVDKGDTGPQRDALAAVKDASGRALKELRRTLGVLRQVDEAAPLAPSAGLAALPDLLDRSRQAGLAVHGAVTGEARAVPPSVDLAAYRIVQEALTNVTRHAAASRVDVLVAYGDREVEVRVADDGRGPDGDAGSGIAGMTERATELGGSLEAGAGADGGFVVLARLPIGGAA</sequence>
<feature type="transmembrane region" description="Helical" evidence="9">
    <location>
        <begin position="98"/>
        <end position="117"/>
    </location>
</feature>
<keyword evidence="4" id="KW-0808">Transferase</keyword>
<dbReference type="InterPro" id="IPR036890">
    <property type="entry name" value="HATPase_C_sf"/>
</dbReference>
<evidence type="ECO:0000313" key="12">
    <source>
        <dbReference type="EMBL" id="MBB4909565.1"/>
    </source>
</evidence>
<keyword evidence="8" id="KW-0902">Two-component regulatory system</keyword>
<dbReference type="Proteomes" id="UP000520767">
    <property type="component" value="Unassembled WGS sequence"/>
</dbReference>
<keyword evidence="9" id="KW-1133">Transmembrane helix</keyword>
<gene>
    <name evidence="12" type="ORF">FHR82_005823</name>
</gene>
<evidence type="ECO:0000256" key="9">
    <source>
        <dbReference type="SAM" id="Phobius"/>
    </source>
</evidence>
<feature type="transmembrane region" description="Helical" evidence="9">
    <location>
        <begin position="12"/>
        <end position="31"/>
    </location>
</feature>
<dbReference type="InterPro" id="IPR050482">
    <property type="entry name" value="Sensor_HK_TwoCompSys"/>
</dbReference>
<keyword evidence="9" id="KW-0812">Transmembrane</keyword>
<dbReference type="Gene3D" id="3.30.565.10">
    <property type="entry name" value="Histidine kinase-like ATPase, C-terminal domain"/>
    <property type="match status" value="1"/>
</dbReference>
<keyword evidence="9" id="KW-0472">Membrane</keyword>
<accession>A0A7W7Q9M3</accession>
<proteinExistence type="predicted"/>
<keyword evidence="5" id="KW-0547">Nucleotide-binding</keyword>
<dbReference type="Pfam" id="PF07730">
    <property type="entry name" value="HisKA_3"/>
    <property type="match status" value="1"/>
</dbReference>
<dbReference type="InterPro" id="IPR003594">
    <property type="entry name" value="HATPase_dom"/>
</dbReference>
<dbReference type="CDD" id="cd16917">
    <property type="entry name" value="HATPase_UhpB-NarQ-NarX-like"/>
    <property type="match status" value="1"/>
</dbReference>
<evidence type="ECO:0000259" key="11">
    <source>
        <dbReference type="Pfam" id="PF07730"/>
    </source>
</evidence>
<dbReference type="GO" id="GO:0016020">
    <property type="term" value="C:membrane"/>
    <property type="evidence" value="ECO:0007669"/>
    <property type="project" value="InterPro"/>
</dbReference>
<keyword evidence="3" id="KW-0597">Phosphoprotein</keyword>
<evidence type="ECO:0000259" key="10">
    <source>
        <dbReference type="Pfam" id="PF02518"/>
    </source>
</evidence>
<evidence type="ECO:0000256" key="2">
    <source>
        <dbReference type="ARBA" id="ARBA00012438"/>
    </source>
</evidence>
<comment type="caution">
    <text evidence="12">The sequence shown here is derived from an EMBL/GenBank/DDBJ whole genome shotgun (WGS) entry which is preliminary data.</text>
</comment>
<protein>
    <recommendedName>
        <fullName evidence="2">histidine kinase</fullName>
        <ecNumber evidence="2">2.7.13.3</ecNumber>
    </recommendedName>
</protein>
<reference evidence="12 13" key="1">
    <citation type="submission" date="2020-08" db="EMBL/GenBank/DDBJ databases">
        <title>Genomic Encyclopedia of Type Strains, Phase III (KMG-III): the genomes of soil and plant-associated and newly described type strains.</title>
        <authorList>
            <person name="Whitman W."/>
        </authorList>
    </citation>
    <scope>NUCLEOTIDE SEQUENCE [LARGE SCALE GENOMIC DNA]</scope>
    <source>
        <strain evidence="12 13">CECT 8960</strain>
    </source>
</reference>
<evidence type="ECO:0000256" key="6">
    <source>
        <dbReference type="ARBA" id="ARBA00022777"/>
    </source>
</evidence>
<dbReference type="SUPFAM" id="SSF55874">
    <property type="entry name" value="ATPase domain of HSP90 chaperone/DNA topoisomerase II/histidine kinase"/>
    <property type="match status" value="1"/>
</dbReference>
<evidence type="ECO:0000256" key="8">
    <source>
        <dbReference type="ARBA" id="ARBA00023012"/>
    </source>
</evidence>
<dbReference type="GO" id="GO:0005524">
    <property type="term" value="F:ATP binding"/>
    <property type="evidence" value="ECO:0007669"/>
    <property type="project" value="UniProtKB-KW"/>
</dbReference>
<evidence type="ECO:0000256" key="4">
    <source>
        <dbReference type="ARBA" id="ARBA00022679"/>
    </source>
</evidence>
<comment type="catalytic activity">
    <reaction evidence="1">
        <text>ATP + protein L-histidine = ADP + protein N-phospho-L-histidine.</text>
        <dbReference type="EC" id="2.7.13.3"/>
    </reaction>
</comment>
<organism evidence="12 13">
    <name type="scientific">Actinophytocola algeriensis</name>
    <dbReference type="NCBI Taxonomy" id="1768010"/>
    <lineage>
        <taxon>Bacteria</taxon>
        <taxon>Bacillati</taxon>
        <taxon>Actinomycetota</taxon>
        <taxon>Actinomycetes</taxon>
        <taxon>Pseudonocardiales</taxon>
        <taxon>Pseudonocardiaceae</taxon>
    </lineage>
</organism>
<keyword evidence="6 12" id="KW-0418">Kinase</keyword>
<feature type="transmembrane region" description="Helical" evidence="9">
    <location>
        <begin position="61"/>
        <end position="78"/>
    </location>
</feature>
<dbReference type="AlphaFoldDB" id="A0A7W7Q9M3"/>
<dbReference type="Pfam" id="PF02518">
    <property type="entry name" value="HATPase_c"/>
    <property type="match status" value="1"/>
</dbReference>
<name>A0A7W7Q9M3_9PSEU</name>
<evidence type="ECO:0000256" key="3">
    <source>
        <dbReference type="ARBA" id="ARBA00022553"/>
    </source>
</evidence>